<keyword evidence="2" id="KW-1185">Reference proteome</keyword>
<name>A0ACC0VG99_9STRA</name>
<proteinExistence type="predicted"/>
<evidence type="ECO:0000313" key="2">
    <source>
        <dbReference type="Proteomes" id="UP001163321"/>
    </source>
</evidence>
<protein>
    <submittedName>
        <fullName evidence="1">Uncharacterized protein</fullName>
    </submittedName>
</protein>
<organism evidence="1 2">
    <name type="scientific">Peronosclerospora sorghi</name>
    <dbReference type="NCBI Taxonomy" id="230839"/>
    <lineage>
        <taxon>Eukaryota</taxon>
        <taxon>Sar</taxon>
        <taxon>Stramenopiles</taxon>
        <taxon>Oomycota</taxon>
        <taxon>Peronosporomycetes</taxon>
        <taxon>Peronosporales</taxon>
        <taxon>Peronosporaceae</taxon>
        <taxon>Peronosclerospora</taxon>
    </lineage>
</organism>
<sequence length="74" mass="8176">MKLKKMQQKRFSRKYTSTCTPLLETSRTTKCALSSSFPAMSASHVERVPGLPSNGQHCVNDHTAPSITLCLHLS</sequence>
<dbReference type="EMBL" id="CM047588">
    <property type="protein sequence ID" value="KAI9905489.1"/>
    <property type="molecule type" value="Genomic_DNA"/>
</dbReference>
<accession>A0ACC0VG99</accession>
<gene>
    <name evidence="1" type="ORF">PsorP6_014408</name>
</gene>
<reference evidence="1 2" key="1">
    <citation type="journal article" date="2022" name="bioRxiv">
        <title>The genome of the oomycete Peronosclerospora sorghi, a cosmopolitan pathogen of maize and sorghum, is inflated with dispersed pseudogenes.</title>
        <authorList>
            <person name="Fletcher K."/>
            <person name="Martin F."/>
            <person name="Isakeit T."/>
            <person name="Cavanaugh K."/>
            <person name="Magill C."/>
            <person name="Michelmore R."/>
        </authorList>
    </citation>
    <scope>NUCLEOTIDE SEQUENCE [LARGE SCALE GENOMIC DNA]</scope>
    <source>
        <strain evidence="1">P6</strain>
    </source>
</reference>
<evidence type="ECO:0000313" key="1">
    <source>
        <dbReference type="EMBL" id="KAI9905489.1"/>
    </source>
</evidence>
<dbReference type="Proteomes" id="UP001163321">
    <property type="component" value="Chromosome 9"/>
</dbReference>
<comment type="caution">
    <text evidence="1">The sequence shown here is derived from an EMBL/GenBank/DDBJ whole genome shotgun (WGS) entry which is preliminary data.</text>
</comment>